<protein>
    <submittedName>
        <fullName evidence="11">Methyl-accepting chemotaxis protein</fullName>
    </submittedName>
</protein>
<accession>A0A2I0QV74</accession>
<dbReference type="EMBL" id="PJNH01000001">
    <property type="protein sequence ID" value="PKR78247.1"/>
    <property type="molecule type" value="Genomic_DNA"/>
</dbReference>
<comment type="subcellular location">
    <subcellularLocation>
        <location evidence="1">Cell membrane</location>
    </subcellularLocation>
</comment>
<evidence type="ECO:0000256" key="5">
    <source>
        <dbReference type="ARBA" id="ARBA00029447"/>
    </source>
</evidence>
<dbReference type="PANTHER" id="PTHR32089">
    <property type="entry name" value="METHYL-ACCEPTING CHEMOTAXIS PROTEIN MCPB"/>
    <property type="match status" value="1"/>
</dbReference>
<evidence type="ECO:0000256" key="4">
    <source>
        <dbReference type="ARBA" id="ARBA00023224"/>
    </source>
</evidence>
<dbReference type="SMART" id="SM00283">
    <property type="entry name" value="MA"/>
    <property type="match status" value="1"/>
</dbReference>
<dbReference type="InterPro" id="IPR004089">
    <property type="entry name" value="MCPsignal_dom"/>
</dbReference>
<evidence type="ECO:0000256" key="7">
    <source>
        <dbReference type="SAM" id="MobiDB-lite"/>
    </source>
</evidence>
<keyword evidence="8" id="KW-0812">Transmembrane</keyword>
<evidence type="ECO:0000256" key="6">
    <source>
        <dbReference type="PROSITE-ProRule" id="PRU00284"/>
    </source>
</evidence>
<evidence type="ECO:0000259" key="10">
    <source>
        <dbReference type="PROSITE" id="PS50885"/>
    </source>
</evidence>
<evidence type="ECO:0000256" key="2">
    <source>
        <dbReference type="ARBA" id="ARBA00022475"/>
    </source>
</evidence>
<proteinExistence type="inferred from homology"/>
<dbReference type="PANTHER" id="PTHR32089:SF114">
    <property type="entry name" value="METHYL-ACCEPTING CHEMOTAXIS PROTEIN MCPB"/>
    <property type="match status" value="1"/>
</dbReference>
<dbReference type="Gene3D" id="1.10.287.950">
    <property type="entry name" value="Methyl-accepting chemotaxis protein"/>
    <property type="match status" value="1"/>
</dbReference>
<evidence type="ECO:0000256" key="8">
    <source>
        <dbReference type="SAM" id="Phobius"/>
    </source>
</evidence>
<dbReference type="GO" id="GO:0005886">
    <property type="term" value="C:plasma membrane"/>
    <property type="evidence" value="ECO:0007669"/>
    <property type="project" value="UniProtKB-SubCell"/>
</dbReference>
<dbReference type="RefSeq" id="WP_101329919.1">
    <property type="nucleotide sequence ID" value="NZ_PJNH01000001.1"/>
</dbReference>
<dbReference type="PRINTS" id="PR00260">
    <property type="entry name" value="CHEMTRNSDUCR"/>
</dbReference>
<keyword evidence="12" id="KW-1185">Reference proteome</keyword>
<gene>
    <name evidence="11" type="ORF">CEY16_00365</name>
</gene>
<feature type="transmembrane region" description="Helical" evidence="8">
    <location>
        <begin position="205"/>
        <end position="230"/>
    </location>
</feature>
<dbReference type="GO" id="GO:0007165">
    <property type="term" value="P:signal transduction"/>
    <property type="evidence" value="ECO:0007669"/>
    <property type="project" value="UniProtKB-KW"/>
</dbReference>
<dbReference type="Proteomes" id="UP000243524">
    <property type="component" value="Unassembled WGS sequence"/>
</dbReference>
<dbReference type="Pfam" id="PF00672">
    <property type="entry name" value="HAMP"/>
    <property type="match status" value="1"/>
</dbReference>
<keyword evidence="4 6" id="KW-0807">Transducer</keyword>
<dbReference type="OrthoDB" id="9804712at2"/>
<dbReference type="Pfam" id="PF00015">
    <property type="entry name" value="MCPsignal"/>
    <property type="match status" value="1"/>
</dbReference>
<evidence type="ECO:0000259" key="9">
    <source>
        <dbReference type="PROSITE" id="PS50111"/>
    </source>
</evidence>
<evidence type="ECO:0000256" key="1">
    <source>
        <dbReference type="ARBA" id="ARBA00004236"/>
    </source>
</evidence>
<feature type="region of interest" description="Disordered" evidence="7">
    <location>
        <begin position="295"/>
        <end position="333"/>
    </location>
</feature>
<comment type="similarity">
    <text evidence="5">Belongs to the methyl-accepting chemotaxis (MCP) protein family.</text>
</comment>
<dbReference type="InterPro" id="IPR004090">
    <property type="entry name" value="Chemotax_Me-accpt_rcpt"/>
</dbReference>
<dbReference type="AlphaFoldDB" id="A0A2I0QV74"/>
<dbReference type="PROSITE" id="PS50885">
    <property type="entry name" value="HAMP"/>
    <property type="match status" value="1"/>
</dbReference>
<keyword evidence="2" id="KW-1003">Cell membrane</keyword>
<keyword evidence="3 8" id="KW-0472">Membrane</keyword>
<dbReference type="CDD" id="cd06225">
    <property type="entry name" value="HAMP"/>
    <property type="match status" value="1"/>
</dbReference>
<dbReference type="SUPFAM" id="SSF58104">
    <property type="entry name" value="Methyl-accepting chemotaxis protein (MCP) signaling domain"/>
    <property type="match status" value="1"/>
</dbReference>
<evidence type="ECO:0000313" key="11">
    <source>
        <dbReference type="EMBL" id="PKR78247.1"/>
    </source>
</evidence>
<dbReference type="SMART" id="SM00304">
    <property type="entry name" value="HAMP"/>
    <property type="match status" value="1"/>
</dbReference>
<evidence type="ECO:0000256" key="3">
    <source>
        <dbReference type="ARBA" id="ARBA00023136"/>
    </source>
</evidence>
<name>A0A2I0QV74_9BACI</name>
<feature type="domain" description="Methyl-accepting transducer" evidence="9">
    <location>
        <begin position="304"/>
        <end position="554"/>
    </location>
</feature>
<keyword evidence="8" id="KW-1133">Transmembrane helix</keyword>
<dbReference type="GO" id="GO:0004888">
    <property type="term" value="F:transmembrane signaling receptor activity"/>
    <property type="evidence" value="ECO:0007669"/>
    <property type="project" value="InterPro"/>
</dbReference>
<evidence type="ECO:0000313" key="12">
    <source>
        <dbReference type="Proteomes" id="UP000243524"/>
    </source>
</evidence>
<dbReference type="InterPro" id="IPR003660">
    <property type="entry name" value="HAMP_dom"/>
</dbReference>
<sequence length="590" mass="65042">MAWSFKKKRSKKVEKDITKKGSKKKRAFLSNVTLGKKYGIILITTILLFLLASGAVYFFINQANSAVDEQDRRSERAVAIEEMRSLFRGKDVRISDYVNFKTPQYITEYEEMNSRFISLGNEIQVGLSGQQKELMSQILTKNEEVTTVFNEEIIPNVQERNNSEVMGGRTKVSMLRSETTELLAQLRDGVMTSYGEAYDTTKASFVLIVSVLLAGAVIASIVAFLLLWVVNRKVRHNLREVVHVADEISKGQLNVPSLGYHGKDEIGQLALSVNTMKDNLTSIIYEVQQASDHVSSQSEELTQSSNEVQEGSEQIASTMEELSSGSENQAQSAAKLSEMMEQLMTKVERSYENGQNVSNASDEVLNLAEDGRAQMVESVGQMRNIHQIVEEAVQKVKSLDRQSTEISKLVTVIQDVAEQTNLLALNAAIEAARAGEHGKGFAVVADEVRKLAEKVSDSVGEITSIVSEIQSESKGVTQSLESGYSEVEQGSKQIENTQQTFEKINDSINQVVGKIQEISAHLKEVSDDSIDMNRSVEEIAAVSEQSAAGVEQTAASVEQANSSMDEISRAAEDLAKLAEGLNVQVRKFNL</sequence>
<dbReference type="GO" id="GO:0006935">
    <property type="term" value="P:chemotaxis"/>
    <property type="evidence" value="ECO:0007669"/>
    <property type="project" value="InterPro"/>
</dbReference>
<comment type="caution">
    <text evidence="11">The sequence shown here is derived from an EMBL/GenBank/DDBJ whole genome shotgun (WGS) entry which is preliminary data.</text>
</comment>
<feature type="domain" description="HAMP" evidence="10">
    <location>
        <begin position="232"/>
        <end position="285"/>
    </location>
</feature>
<reference evidence="11 12" key="1">
    <citation type="submission" date="2017-06" db="EMBL/GenBank/DDBJ databases">
        <title>the draft geome sequence of Illustriluteabacillus marina B3227.</title>
        <authorList>
            <person name="He R.-H."/>
            <person name="Du Z.-J."/>
        </authorList>
    </citation>
    <scope>NUCLEOTIDE SEQUENCE [LARGE SCALE GENOMIC DNA]</scope>
    <source>
        <strain evidence="11 12">B3227</strain>
    </source>
</reference>
<dbReference type="CDD" id="cd11386">
    <property type="entry name" value="MCP_signal"/>
    <property type="match status" value="1"/>
</dbReference>
<dbReference type="PROSITE" id="PS50111">
    <property type="entry name" value="CHEMOTAXIS_TRANSDUC_2"/>
    <property type="match status" value="1"/>
</dbReference>
<organism evidence="11 12">
    <name type="scientific">Halalkalibacillus sediminis</name>
    <dbReference type="NCBI Taxonomy" id="2018042"/>
    <lineage>
        <taxon>Bacteria</taxon>
        <taxon>Bacillati</taxon>
        <taxon>Bacillota</taxon>
        <taxon>Bacilli</taxon>
        <taxon>Bacillales</taxon>
        <taxon>Bacillaceae</taxon>
        <taxon>Halalkalibacillus</taxon>
    </lineage>
</organism>